<evidence type="ECO:0000259" key="4">
    <source>
        <dbReference type="PROSITE" id="PS50043"/>
    </source>
</evidence>
<dbReference type="Gene3D" id="1.10.10.10">
    <property type="entry name" value="Winged helix-like DNA-binding domain superfamily/Winged helix DNA-binding domain"/>
    <property type="match status" value="1"/>
</dbReference>
<dbReference type="InterPro" id="IPR036388">
    <property type="entry name" value="WH-like_DNA-bd_sf"/>
</dbReference>
<dbReference type="PROSITE" id="PS00622">
    <property type="entry name" value="HTH_LUXR_1"/>
    <property type="match status" value="1"/>
</dbReference>
<dbReference type="CDD" id="cd06170">
    <property type="entry name" value="LuxR_C_like"/>
    <property type="match status" value="1"/>
</dbReference>
<dbReference type="Pfam" id="PF00196">
    <property type="entry name" value="GerE"/>
    <property type="match status" value="1"/>
</dbReference>
<dbReference type="AlphaFoldDB" id="A0A2W5WZT7"/>
<dbReference type="PANTHER" id="PTHR44688">
    <property type="entry name" value="DNA-BINDING TRANSCRIPTIONAL ACTIVATOR DEVR_DOSR"/>
    <property type="match status" value="1"/>
</dbReference>
<comment type="caution">
    <text evidence="5">The sequence shown here is derived from an EMBL/GenBank/DDBJ whole genome shotgun (WGS) entry which is preliminary data.</text>
</comment>
<organism evidence="5 6">
    <name type="scientific">Xylanimonas oleitrophica</name>
    <dbReference type="NCBI Taxonomy" id="2607479"/>
    <lineage>
        <taxon>Bacteria</taxon>
        <taxon>Bacillati</taxon>
        <taxon>Actinomycetota</taxon>
        <taxon>Actinomycetes</taxon>
        <taxon>Micrococcales</taxon>
        <taxon>Promicromonosporaceae</taxon>
        <taxon>Xylanimonas</taxon>
    </lineage>
</organism>
<dbReference type="EMBL" id="QKWH01000004">
    <property type="protein sequence ID" value="PZR53455.1"/>
    <property type="molecule type" value="Genomic_DNA"/>
</dbReference>
<reference evidence="5 6" key="1">
    <citation type="submission" date="2018-06" db="EMBL/GenBank/DDBJ databases">
        <title>Whole genome sequencing of a novel hydrocarbon degrading bacterial strain, PW21 isolated from oil contaminated produced water sample.</title>
        <authorList>
            <person name="Nagkirti P."/>
            <person name="Shaikh A."/>
            <person name="Gowdaman V."/>
            <person name="Engineer A.E."/>
            <person name="Dagar S."/>
            <person name="Dhakephalkar P.K."/>
        </authorList>
    </citation>
    <scope>NUCLEOTIDE SEQUENCE [LARGE SCALE GENOMIC DNA]</scope>
    <source>
        <strain evidence="5 6">PW21</strain>
    </source>
</reference>
<dbReference type="RefSeq" id="WP_111250734.1">
    <property type="nucleotide sequence ID" value="NZ_QKWH01000004.1"/>
</dbReference>
<evidence type="ECO:0000313" key="5">
    <source>
        <dbReference type="EMBL" id="PZR53455.1"/>
    </source>
</evidence>
<dbReference type="SMART" id="SM00421">
    <property type="entry name" value="HTH_LUXR"/>
    <property type="match status" value="1"/>
</dbReference>
<dbReference type="PROSITE" id="PS50043">
    <property type="entry name" value="HTH_LUXR_2"/>
    <property type="match status" value="1"/>
</dbReference>
<keyword evidence="6" id="KW-1185">Reference proteome</keyword>
<evidence type="ECO:0000256" key="1">
    <source>
        <dbReference type="ARBA" id="ARBA00023015"/>
    </source>
</evidence>
<gene>
    <name evidence="5" type="ORF">DNL40_08085</name>
</gene>
<name>A0A2W5WZT7_9MICO</name>
<dbReference type="InterPro" id="IPR000792">
    <property type="entry name" value="Tscrpt_reg_LuxR_C"/>
</dbReference>
<dbReference type="GO" id="GO:0006355">
    <property type="term" value="P:regulation of DNA-templated transcription"/>
    <property type="evidence" value="ECO:0007669"/>
    <property type="project" value="InterPro"/>
</dbReference>
<dbReference type="GO" id="GO:0003677">
    <property type="term" value="F:DNA binding"/>
    <property type="evidence" value="ECO:0007669"/>
    <property type="project" value="UniProtKB-KW"/>
</dbReference>
<evidence type="ECO:0000256" key="3">
    <source>
        <dbReference type="ARBA" id="ARBA00023163"/>
    </source>
</evidence>
<accession>A0A2W5WZT7</accession>
<sequence>MTLSGTLHVDVRDDAVRHLMAGRSVDLQGLPGSGRTLLAQAVADELEDAGWHVVRVHGVLALRERPLEALAIAGLVARQGSQATTAVSAAVQGILAAVRGGRALLVVDDEVDLDETSIGAIVAAHQIAPFPLLSTSYPKPRAMRRPYRVPAEVQPGVTLQVPPLGFVDTQTLLVDALGGPIDAATVSRVFAASGGLPGLALALAEGARQHGGLRQVDGVWQAGPDMWTPEMVRSVDPLLQRLSPPAIDGLHALALAGTVDVSTARRLMSWEVLEELDGYRLLRFVPRGDEMLVGVFPLGIVEYFRHLGVGARHLKVDEAVTRAFGGSLADRPSATATPWQLTPEASAAGTSMESDTIVNRLLLEHWHRELLLRRSEWEQTPSPRTAAPLLRTMLVTGAGPQAVRTVLAGTPRTGDRRDLVTFDVWYALFVGTTERDLRQVHEVLDRTRLEADEWVWLVDGIEAFLTLMVEHAPDPADLTLPVPGTAPSDTVQVVGTVRAELLLARGRSAEARALFEELGEPTTPFAQVRAASRSWALLMEGRLEEALERAQDQLQAARRVHDVEGIVGAAYVVAQVLLTWGRTTELRNLLGSVLSAGVLPALERSQQVALLSIAADLAQQEGRTTTARTLAQQALALRTGPGPYPLGSPTLALARLDSEGRPPAEARALAATRLWDEAQALLAHGYLVSGYTAGMLAMMEEPTSERAQVLRQTAALVPAPIIGRFQEFVDALAAEDPERLVDEAHALADAGLVAQATAAYSAATRLLRTAGRAGRAAEVHDAARRRLAPWGADALAGLRSAAEAAELTAREDEIARLAAAGLSNQDIARRLLISVRTVENHLHRVFRKLGVDNRSELSRVLAV</sequence>
<proteinExistence type="predicted"/>
<feature type="domain" description="HTH luxR-type" evidence="4">
    <location>
        <begin position="800"/>
        <end position="863"/>
    </location>
</feature>
<dbReference type="PANTHER" id="PTHR44688:SF16">
    <property type="entry name" value="DNA-BINDING TRANSCRIPTIONAL ACTIVATOR DEVR_DOSR"/>
    <property type="match status" value="1"/>
</dbReference>
<evidence type="ECO:0000313" key="6">
    <source>
        <dbReference type="Proteomes" id="UP000248783"/>
    </source>
</evidence>
<dbReference type="Proteomes" id="UP000248783">
    <property type="component" value="Unassembled WGS sequence"/>
</dbReference>
<dbReference type="SUPFAM" id="SSF46894">
    <property type="entry name" value="C-terminal effector domain of the bipartite response regulators"/>
    <property type="match status" value="1"/>
</dbReference>
<keyword evidence="1" id="KW-0805">Transcription regulation</keyword>
<evidence type="ECO:0000256" key="2">
    <source>
        <dbReference type="ARBA" id="ARBA00023125"/>
    </source>
</evidence>
<dbReference type="PRINTS" id="PR00038">
    <property type="entry name" value="HTHLUXR"/>
</dbReference>
<protein>
    <recommendedName>
        <fullName evidence="4">HTH luxR-type domain-containing protein</fullName>
    </recommendedName>
</protein>
<dbReference type="InterPro" id="IPR027417">
    <property type="entry name" value="P-loop_NTPase"/>
</dbReference>
<keyword evidence="2" id="KW-0238">DNA-binding</keyword>
<keyword evidence="3" id="KW-0804">Transcription</keyword>
<dbReference type="SUPFAM" id="SSF52540">
    <property type="entry name" value="P-loop containing nucleoside triphosphate hydrolases"/>
    <property type="match status" value="1"/>
</dbReference>
<dbReference type="InterPro" id="IPR016032">
    <property type="entry name" value="Sig_transdc_resp-reg_C-effctor"/>
</dbReference>